<protein>
    <recommendedName>
        <fullName evidence="7">Secreted protein (Por secretion system target)</fullName>
    </recommendedName>
</protein>
<dbReference type="NCBIfam" id="TIGR04183">
    <property type="entry name" value="Por_Secre_tail"/>
    <property type="match status" value="1"/>
</dbReference>
<dbReference type="Gene3D" id="3.40.390.10">
    <property type="entry name" value="Collagenase (Catalytic Domain)"/>
    <property type="match status" value="1"/>
</dbReference>
<keyword evidence="6" id="KW-1185">Reference proteome</keyword>
<dbReference type="InterPro" id="IPR000998">
    <property type="entry name" value="MAM_dom"/>
</dbReference>
<proteinExistence type="predicted"/>
<comment type="caution">
    <text evidence="5">The sequence shown here is derived from an EMBL/GenBank/DDBJ whole genome shotgun (WGS) entry which is preliminary data.</text>
</comment>
<evidence type="ECO:0000259" key="3">
    <source>
        <dbReference type="PROSITE" id="PS50060"/>
    </source>
</evidence>
<dbReference type="InterPro" id="IPR013783">
    <property type="entry name" value="Ig-like_fold"/>
</dbReference>
<dbReference type="InterPro" id="IPR026444">
    <property type="entry name" value="Secre_tail"/>
</dbReference>
<evidence type="ECO:0000259" key="4">
    <source>
        <dbReference type="PROSITE" id="PS50853"/>
    </source>
</evidence>
<dbReference type="InterPro" id="IPR003961">
    <property type="entry name" value="FN3_dom"/>
</dbReference>
<dbReference type="SUPFAM" id="SSF55486">
    <property type="entry name" value="Metalloproteases ('zincins'), catalytic domain"/>
    <property type="match status" value="1"/>
</dbReference>
<dbReference type="InterPro" id="IPR045474">
    <property type="entry name" value="GEVED"/>
</dbReference>
<dbReference type="GO" id="GO:0004553">
    <property type="term" value="F:hydrolase activity, hydrolyzing O-glycosyl compounds"/>
    <property type="evidence" value="ECO:0007669"/>
    <property type="project" value="UniProtKB-ARBA"/>
</dbReference>
<feature type="domain" description="Fibronectin type-III" evidence="4">
    <location>
        <begin position="650"/>
        <end position="736"/>
    </location>
</feature>
<feature type="domain" description="Fibronectin type-III" evidence="4">
    <location>
        <begin position="890"/>
        <end position="975"/>
    </location>
</feature>
<dbReference type="PROSITE" id="PS50853">
    <property type="entry name" value="FN3"/>
    <property type="match status" value="3"/>
</dbReference>
<evidence type="ECO:0008006" key="7">
    <source>
        <dbReference type="Google" id="ProtNLM"/>
    </source>
</evidence>
<reference evidence="5 6" key="1">
    <citation type="journal article" date="2014" name="Int. J. Syst. Evol. Microbiol.">
        <title>Complete genome sequence of Corynebacterium casei LMG S-19264T (=DSM 44701T), isolated from a smear-ripened cheese.</title>
        <authorList>
            <consortium name="US DOE Joint Genome Institute (JGI-PGF)"/>
            <person name="Walter F."/>
            <person name="Albersmeier A."/>
            <person name="Kalinowski J."/>
            <person name="Ruckert C."/>
        </authorList>
    </citation>
    <scope>NUCLEOTIDE SEQUENCE [LARGE SCALE GENOMIC DNA]</scope>
    <source>
        <strain evidence="5 6">CGMCC 1.15295</strain>
    </source>
</reference>
<evidence type="ECO:0000256" key="2">
    <source>
        <dbReference type="SAM" id="SignalP"/>
    </source>
</evidence>
<dbReference type="PROSITE" id="PS50060">
    <property type="entry name" value="MAM_2"/>
    <property type="match status" value="1"/>
</dbReference>
<dbReference type="Pfam" id="PF16403">
    <property type="entry name" value="Bact_surface_Ig-like"/>
    <property type="match status" value="1"/>
</dbReference>
<dbReference type="SMART" id="SM00060">
    <property type="entry name" value="FN3"/>
    <property type="match status" value="3"/>
</dbReference>
<dbReference type="SMART" id="SM00137">
    <property type="entry name" value="MAM"/>
    <property type="match status" value="1"/>
</dbReference>
<dbReference type="InterPro" id="IPR013320">
    <property type="entry name" value="ConA-like_dom_sf"/>
</dbReference>
<sequence length="1521" mass="160480">MTKKLLCIIMFMSATLAFSQKDNFWQKQSLASSSKVKADKANLPKSQVFSLNMNAFKQALIQAPKRENVSRVSSVILSFPNSEGKMERYRIVEASNMSPELEARFPEIKSYAGQGIDDPSAVIRFSVSPLGFQSMRLSANQSATFIEAYTNDLSQYVVYKRADKVATPDDFECLVTDSMSKNIDGDASTLRNADDGILRRYRLAVSATGEYTAYHGGTKALALAAINATMTRVNGVFENDFNATMVLVGNTDSVIYTSTSSDPYGNNTSGYNSQLQSTLTSVIGEANYDIGHLFANLQNNGNAGCIGCVCTNNQKGSGWTSHTVPTGDNFDIDYVAHEMGHQFGGNHTFTFSNEGGTGAQMEPGSGSTIMGYAGITGSTDVQAHSDPYFHARTIEQITNYIKSKSCQTNINTGNAVPTANAGSDYTIPKGTPFVLNGSGTDANSGDVLTYCWEQYNTGTSSTTNPSVTATSGPAFRSFSPTTDTKRYFPRLETIKAGSTSWQWEAVPNVARSMTFRMTVRDNKAGGAANNSDDMVVTVNGTAGPFVVNSPNTNVTWNAGTSQTVTWSVAGTTGNGVNAANVDIFLSTDGGNTYPITLATNTPNDGSHVITVPNNQGNQNRIMVKGSNHIFFDISNTNFTIAGTVVCNATVPTGLAASNVASSSATLSWNSVPGATYDLQYRVVGSSTWTTVAVAGVSTNLTGLSTLTQYQAQVRSKCSGGSNSAYSSPITFTTTDVQLNYCTSASTNVNDEYISRVQLNTINNASGAQFYSNFTNISTTLTKGTQYTITVTPTWTGTVYNEGYSVWIDYNRDGDFADAGEQVWTQAATNATPVSGSFTIPASAVENSTRMRVSMKYNGIPTSCESFTYGEVEDYTVVIQASGPDTTPPSAPTSLVASGTTQTSTNLSWNASTDNVGVTGYDVYQGTTVIATVTGTTRSVTGLTPSTAYSFSVRAKDAAGNVSSASNTVNVTTLAPPDTTAPTAPTNLVASGTTQTSTNLSWNASTDNVGVTGYDVYQGATIIATVTGTTRQVTGLTPSTAYSFSVRAKDAAGNVSSASNTVNVTTLTPPDTTPPVITLNGASTINLNVGDTYTEQGATATDNVDGNITANIVITGTVNTSAAGTYLVNYNVSDAAGNAATQVTRTVIVTQPSSGCSGGISSFPYSEGFENTLGAWTQSTADDIDWTVDANGTPSSNTGPSSASQGSYYVYVEASSPNYPSKRAILNSPCFNLSALSSPTFNFMYHMYGASDMGTIALEVSTDNGATWTSIWNESGNKGNAWQSASVNLSAYAGGSIQLRFNRNVGSTWQADIAIDDVSLVDGSTPPPTCNTGNVSLSITFDNYPEETAWTLRNASGTTIDSASYSTANPDGSTVTRTFSGLAPGDYTFTITDSYGDGICCSYGSGSYTLTGSLGTIVSGGSFGSSQATTFCIQSSARGEETEVSNAISDIKLYPNPVRGNILNVVSNFRDVNYEIYNGIGQIVAKGKVINETIDVSKLESAVYQVRFIADGETFTKRFIKQ</sequence>
<organism evidence="5 6">
    <name type="scientific">Aquaticitalea lipolytica</name>
    <dbReference type="NCBI Taxonomy" id="1247562"/>
    <lineage>
        <taxon>Bacteria</taxon>
        <taxon>Pseudomonadati</taxon>
        <taxon>Bacteroidota</taxon>
        <taxon>Flavobacteriia</taxon>
        <taxon>Flavobacteriales</taxon>
        <taxon>Flavobacteriaceae</taxon>
        <taxon>Aquaticitalea</taxon>
    </lineage>
</organism>
<evidence type="ECO:0000256" key="1">
    <source>
        <dbReference type="ARBA" id="ARBA00022729"/>
    </source>
</evidence>
<dbReference type="GO" id="GO:0016020">
    <property type="term" value="C:membrane"/>
    <property type="evidence" value="ECO:0007669"/>
    <property type="project" value="InterPro"/>
</dbReference>
<dbReference type="SUPFAM" id="SSF49899">
    <property type="entry name" value="Concanavalin A-like lectins/glucanases"/>
    <property type="match status" value="1"/>
</dbReference>
<dbReference type="GO" id="GO:0008237">
    <property type="term" value="F:metallopeptidase activity"/>
    <property type="evidence" value="ECO:0007669"/>
    <property type="project" value="InterPro"/>
</dbReference>
<gene>
    <name evidence="5" type="ORF">GCM10011531_12660</name>
</gene>
<evidence type="ECO:0000313" key="5">
    <source>
        <dbReference type="EMBL" id="GFZ83307.1"/>
    </source>
</evidence>
<dbReference type="Gene3D" id="2.60.120.200">
    <property type="match status" value="1"/>
</dbReference>
<dbReference type="InterPro" id="IPR051560">
    <property type="entry name" value="MAM_domain-containing"/>
</dbReference>
<dbReference type="EMBL" id="BMIC01000001">
    <property type="protein sequence ID" value="GFZ83307.1"/>
    <property type="molecule type" value="Genomic_DNA"/>
</dbReference>
<dbReference type="Pfam" id="PF18962">
    <property type="entry name" value="Por_Secre_tail"/>
    <property type="match status" value="1"/>
</dbReference>
<feature type="chain" id="PRO_5035214725" description="Secreted protein (Por secretion system target)" evidence="2">
    <location>
        <begin position="20"/>
        <end position="1521"/>
    </location>
</feature>
<evidence type="ECO:0000313" key="6">
    <source>
        <dbReference type="Proteomes" id="UP000598120"/>
    </source>
</evidence>
<name>A0A8J2XGE0_9FLAO</name>
<dbReference type="Proteomes" id="UP000598120">
    <property type="component" value="Unassembled WGS sequence"/>
</dbReference>
<dbReference type="InterPro" id="IPR036116">
    <property type="entry name" value="FN3_sf"/>
</dbReference>
<dbReference type="SUPFAM" id="SSF49265">
    <property type="entry name" value="Fibronectin type III"/>
    <property type="match status" value="2"/>
</dbReference>
<feature type="signal peptide" evidence="2">
    <location>
        <begin position="1"/>
        <end position="19"/>
    </location>
</feature>
<dbReference type="CDD" id="cd06263">
    <property type="entry name" value="MAM"/>
    <property type="match status" value="1"/>
</dbReference>
<dbReference type="Pfam" id="PF13583">
    <property type="entry name" value="Reprolysin_4"/>
    <property type="match status" value="1"/>
</dbReference>
<keyword evidence="1 2" id="KW-0732">Signal</keyword>
<dbReference type="PANTHER" id="PTHR23282:SF142">
    <property type="entry name" value="MAM DOMAIN-CONTAINING PROTEIN"/>
    <property type="match status" value="1"/>
</dbReference>
<feature type="domain" description="MAM" evidence="3">
    <location>
        <begin position="1164"/>
        <end position="1331"/>
    </location>
</feature>
<dbReference type="Gene3D" id="2.60.40.10">
    <property type="entry name" value="Immunoglobulins"/>
    <property type="match status" value="5"/>
</dbReference>
<dbReference type="PANTHER" id="PTHR23282">
    <property type="entry name" value="APICAL ENDOSOMAL GLYCOPROTEIN PRECURSOR"/>
    <property type="match status" value="1"/>
</dbReference>
<dbReference type="Pfam" id="PF00629">
    <property type="entry name" value="MAM"/>
    <property type="match status" value="1"/>
</dbReference>
<feature type="domain" description="Fibronectin type-III" evidence="4">
    <location>
        <begin position="983"/>
        <end position="1070"/>
    </location>
</feature>
<dbReference type="CDD" id="cd00063">
    <property type="entry name" value="FN3"/>
    <property type="match status" value="3"/>
</dbReference>
<dbReference type="Pfam" id="PF00041">
    <property type="entry name" value="fn3"/>
    <property type="match status" value="3"/>
</dbReference>
<dbReference type="Pfam" id="PF20009">
    <property type="entry name" value="GEVED"/>
    <property type="match status" value="1"/>
</dbReference>
<accession>A0A8J2XGE0</accession>
<dbReference type="GO" id="GO:0005975">
    <property type="term" value="P:carbohydrate metabolic process"/>
    <property type="evidence" value="ECO:0007669"/>
    <property type="project" value="UniProtKB-ARBA"/>
</dbReference>
<dbReference type="RefSeq" id="WP_229660182.1">
    <property type="nucleotide sequence ID" value="NZ_BMIC01000001.1"/>
</dbReference>
<dbReference type="InterPro" id="IPR032179">
    <property type="entry name" value="Cry22Aa_Ig-like"/>
</dbReference>
<dbReference type="InterPro" id="IPR024079">
    <property type="entry name" value="MetalloPept_cat_dom_sf"/>
</dbReference>